<feature type="compositionally biased region" description="Low complexity" evidence="1">
    <location>
        <begin position="1"/>
        <end position="16"/>
    </location>
</feature>
<sequence length="150" mass="16606">MNQNNNVQPQNNQAQNLPATGRPQRAQNNVHLSINTPIDVQRYNDLVEGGNPFSGSQDSVIPLQNTEFPTVLFEGDNNVQPQNNQAQNLPTIGRPQRAQNNVHLSINTTINVQRYNDLVEGGNPFSGLQDSVMPLQNTEFPTVLFEGFSP</sequence>
<feature type="region of interest" description="Disordered" evidence="1">
    <location>
        <begin position="1"/>
        <end position="23"/>
    </location>
</feature>
<evidence type="ECO:0000256" key="1">
    <source>
        <dbReference type="SAM" id="MobiDB-lite"/>
    </source>
</evidence>
<dbReference type="Proteomes" id="UP000789901">
    <property type="component" value="Unassembled WGS sequence"/>
</dbReference>
<evidence type="ECO:0000313" key="2">
    <source>
        <dbReference type="EMBL" id="CAG8809746.1"/>
    </source>
</evidence>
<keyword evidence="3" id="KW-1185">Reference proteome</keyword>
<name>A0ABN7VZZ9_GIGMA</name>
<dbReference type="EMBL" id="CAJVQB010027006">
    <property type="protein sequence ID" value="CAG8809746.1"/>
    <property type="molecule type" value="Genomic_DNA"/>
</dbReference>
<proteinExistence type="predicted"/>
<organism evidence="2 3">
    <name type="scientific">Gigaspora margarita</name>
    <dbReference type="NCBI Taxonomy" id="4874"/>
    <lineage>
        <taxon>Eukaryota</taxon>
        <taxon>Fungi</taxon>
        <taxon>Fungi incertae sedis</taxon>
        <taxon>Mucoromycota</taxon>
        <taxon>Glomeromycotina</taxon>
        <taxon>Glomeromycetes</taxon>
        <taxon>Diversisporales</taxon>
        <taxon>Gigasporaceae</taxon>
        <taxon>Gigaspora</taxon>
    </lineage>
</organism>
<evidence type="ECO:0000313" key="3">
    <source>
        <dbReference type="Proteomes" id="UP000789901"/>
    </source>
</evidence>
<accession>A0ABN7VZZ9</accession>
<protein>
    <submittedName>
        <fullName evidence="2">6341_t:CDS:1</fullName>
    </submittedName>
</protein>
<reference evidence="2 3" key="1">
    <citation type="submission" date="2021-06" db="EMBL/GenBank/DDBJ databases">
        <authorList>
            <person name="Kallberg Y."/>
            <person name="Tangrot J."/>
            <person name="Rosling A."/>
        </authorList>
    </citation>
    <scope>NUCLEOTIDE SEQUENCE [LARGE SCALE GENOMIC DNA]</scope>
    <source>
        <strain evidence="2 3">120-4 pot B 10/14</strain>
    </source>
</reference>
<comment type="caution">
    <text evidence="2">The sequence shown here is derived from an EMBL/GenBank/DDBJ whole genome shotgun (WGS) entry which is preliminary data.</text>
</comment>
<gene>
    <name evidence="2" type="ORF">GMARGA_LOCUS24954</name>
</gene>